<keyword evidence="5" id="KW-1185">Reference proteome</keyword>
<dbReference type="EMBL" id="OX597816">
    <property type="protein sequence ID" value="CAI9720393.1"/>
    <property type="molecule type" value="Genomic_DNA"/>
</dbReference>
<dbReference type="AlphaFoldDB" id="A0AA36AQG1"/>
<dbReference type="InterPro" id="IPR045030">
    <property type="entry name" value="LYSM1-4"/>
</dbReference>
<dbReference type="PANTHER" id="PTHR20932">
    <property type="entry name" value="LYSM AND PUTATIVE PEPTIDOGLYCAN-BINDING DOMAIN-CONTAINING PROTEIN"/>
    <property type="match status" value="1"/>
</dbReference>
<keyword evidence="2" id="KW-0812">Transmembrane</keyword>
<dbReference type="Proteomes" id="UP001162480">
    <property type="component" value="Chromosome 3"/>
</dbReference>
<evidence type="ECO:0000256" key="2">
    <source>
        <dbReference type="SAM" id="Phobius"/>
    </source>
</evidence>
<dbReference type="PROSITE" id="PS51782">
    <property type="entry name" value="LYSM"/>
    <property type="match status" value="1"/>
</dbReference>
<organism evidence="4 5">
    <name type="scientific">Octopus vulgaris</name>
    <name type="common">Common octopus</name>
    <dbReference type="NCBI Taxonomy" id="6645"/>
    <lineage>
        <taxon>Eukaryota</taxon>
        <taxon>Metazoa</taxon>
        <taxon>Spiralia</taxon>
        <taxon>Lophotrochozoa</taxon>
        <taxon>Mollusca</taxon>
        <taxon>Cephalopoda</taxon>
        <taxon>Coleoidea</taxon>
        <taxon>Octopodiformes</taxon>
        <taxon>Octopoda</taxon>
        <taxon>Incirrata</taxon>
        <taxon>Octopodidae</taxon>
        <taxon>Octopus</taxon>
    </lineage>
</organism>
<evidence type="ECO:0000259" key="3">
    <source>
        <dbReference type="PROSITE" id="PS51782"/>
    </source>
</evidence>
<evidence type="ECO:0000313" key="5">
    <source>
        <dbReference type="Proteomes" id="UP001162480"/>
    </source>
</evidence>
<gene>
    <name evidence="4" type="ORF">OCTVUL_1B015767</name>
</gene>
<evidence type="ECO:0000313" key="4">
    <source>
        <dbReference type="EMBL" id="CAI9720393.1"/>
    </source>
</evidence>
<dbReference type="PANTHER" id="PTHR20932:SF13">
    <property type="entry name" value="LD36653P"/>
    <property type="match status" value="1"/>
</dbReference>
<protein>
    <recommendedName>
        <fullName evidence="3">LysM domain-containing protein</fullName>
    </recommendedName>
</protein>
<feature type="compositionally biased region" description="Low complexity" evidence="1">
    <location>
        <begin position="29"/>
        <end position="40"/>
    </location>
</feature>
<dbReference type="InterPro" id="IPR018392">
    <property type="entry name" value="LysM"/>
</dbReference>
<accession>A0AA36AQG1</accession>
<dbReference type="InterPro" id="IPR036779">
    <property type="entry name" value="LysM_dom_sf"/>
</dbReference>
<reference evidence="4" key="1">
    <citation type="submission" date="2023-08" db="EMBL/GenBank/DDBJ databases">
        <authorList>
            <person name="Alioto T."/>
            <person name="Alioto T."/>
            <person name="Gomez Garrido J."/>
        </authorList>
    </citation>
    <scope>NUCLEOTIDE SEQUENCE</scope>
</reference>
<keyword evidence="2" id="KW-1133">Transmembrane helix</keyword>
<sequence length="324" mass="36378">MSAGFHDRSLSPSRNANLQANSSKTQRTSLFRSFLSSSSSPKYHKLQQKHGTSNNFHRTYVHGHVDSSLEDDEDEDNIFELPEIRSRKGPGNSKISDPSTSKPYGTSEMDYLQHTVTDVDTVQSLSIKYSCPVAELKRVNHLIRDQDLFGRKLVKVPIRKYGHITEVHSDLLITDSNTLDSTTHNAPTGLVDCSDEMTPGASNSVDNESCNLSDPDMQRKIIQSLSIKDMIHPQTKAAEEFLRSMDRDLEVIRNSTKTSCQSLNEVISVLTNKSIQPLQKPNNMWSCSEEGCGLRYKTIVAAVVFIGIVVPIFIIIYFKYHKPD</sequence>
<feature type="compositionally biased region" description="Polar residues" evidence="1">
    <location>
        <begin position="93"/>
        <end position="104"/>
    </location>
</feature>
<dbReference type="Gene3D" id="3.10.350.10">
    <property type="entry name" value="LysM domain"/>
    <property type="match status" value="1"/>
</dbReference>
<feature type="domain" description="LysM" evidence="3">
    <location>
        <begin position="112"/>
        <end position="156"/>
    </location>
</feature>
<name>A0AA36AQG1_OCTVU</name>
<keyword evidence="2" id="KW-0472">Membrane</keyword>
<evidence type="ECO:0000256" key="1">
    <source>
        <dbReference type="SAM" id="MobiDB-lite"/>
    </source>
</evidence>
<feature type="compositionally biased region" description="Polar residues" evidence="1">
    <location>
        <begin position="10"/>
        <end position="28"/>
    </location>
</feature>
<feature type="region of interest" description="Disordered" evidence="1">
    <location>
        <begin position="1"/>
        <end position="58"/>
    </location>
</feature>
<feature type="transmembrane region" description="Helical" evidence="2">
    <location>
        <begin position="299"/>
        <end position="318"/>
    </location>
</feature>
<proteinExistence type="predicted"/>
<feature type="region of interest" description="Disordered" evidence="1">
    <location>
        <begin position="81"/>
        <end position="105"/>
    </location>
</feature>